<dbReference type="Pfam" id="PF11376">
    <property type="entry name" value="DUF3179"/>
    <property type="match status" value="1"/>
</dbReference>
<reference evidence="2" key="1">
    <citation type="journal article" date="2015" name="Nature">
        <title>Complex archaea that bridge the gap between prokaryotes and eukaryotes.</title>
        <authorList>
            <person name="Spang A."/>
            <person name="Saw J.H."/>
            <person name="Jorgensen S.L."/>
            <person name="Zaremba-Niedzwiedzka K."/>
            <person name="Martijn J."/>
            <person name="Lind A.E."/>
            <person name="van Eijk R."/>
            <person name="Schleper C."/>
            <person name="Guy L."/>
            <person name="Ettema T.J."/>
        </authorList>
    </citation>
    <scope>NUCLEOTIDE SEQUENCE</scope>
</reference>
<protein>
    <recommendedName>
        <fullName evidence="3">DUF3179 domain-containing protein</fullName>
    </recommendedName>
</protein>
<evidence type="ECO:0000256" key="1">
    <source>
        <dbReference type="SAM" id="Phobius"/>
    </source>
</evidence>
<comment type="caution">
    <text evidence="2">The sequence shown here is derived from an EMBL/GenBank/DDBJ whole genome shotgun (WGS) entry which is preliminary data.</text>
</comment>
<evidence type="ECO:0008006" key="3">
    <source>
        <dbReference type="Google" id="ProtNLM"/>
    </source>
</evidence>
<organism evidence="2">
    <name type="scientific">marine sediment metagenome</name>
    <dbReference type="NCBI Taxonomy" id="412755"/>
    <lineage>
        <taxon>unclassified sequences</taxon>
        <taxon>metagenomes</taxon>
        <taxon>ecological metagenomes</taxon>
    </lineage>
</organism>
<sequence length="134" mass="14340">MVRRLGLVFGTMAGLLPWLLALGMALIIVIVFAQRFGIFGQRIELPGSSVLVPTGSEGRSVEAFTFTARDGIRSIDSPSFLTAQEAEERGEMVPTEFVIGISLNGESKAYPVNVLSRHEIANDTLGGVAIAVTF</sequence>
<evidence type="ECO:0000313" key="2">
    <source>
        <dbReference type="EMBL" id="KKL63063.1"/>
    </source>
</evidence>
<accession>A0A0F9DMV5</accession>
<dbReference type="AlphaFoldDB" id="A0A0F9DMV5"/>
<keyword evidence="1" id="KW-0812">Transmembrane</keyword>
<dbReference type="InterPro" id="IPR021516">
    <property type="entry name" value="DUF3179"/>
</dbReference>
<feature type="transmembrane region" description="Helical" evidence="1">
    <location>
        <begin position="6"/>
        <end position="33"/>
    </location>
</feature>
<keyword evidence="1" id="KW-1133">Transmembrane helix</keyword>
<proteinExistence type="predicted"/>
<gene>
    <name evidence="2" type="ORF">LCGC14_2178860</name>
</gene>
<dbReference type="EMBL" id="LAZR01028291">
    <property type="protein sequence ID" value="KKL63063.1"/>
    <property type="molecule type" value="Genomic_DNA"/>
</dbReference>
<name>A0A0F9DMV5_9ZZZZ</name>
<keyword evidence="1" id="KW-0472">Membrane</keyword>